<reference evidence="7 8" key="1">
    <citation type="submission" date="2019-12" db="EMBL/GenBank/DDBJ databases">
        <authorList>
            <person name="Dong K."/>
        </authorList>
    </citation>
    <scope>NUCLEOTIDE SEQUENCE [LARGE SCALE GENOMIC DNA]</scope>
    <source>
        <strain evidence="7 8">JCM 31225</strain>
    </source>
</reference>
<dbReference type="InterPro" id="IPR013324">
    <property type="entry name" value="RNA_pol_sigma_r3/r4-like"/>
</dbReference>
<dbReference type="InterPro" id="IPR013249">
    <property type="entry name" value="RNA_pol_sigma70_r4_t2"/>
</dbReference>
<dbReference type="PANTHER" id="PTHR43133:SF46">
    <property type="entry name" value="RNA POLYMERASE SIGMA-70 FACTOR ECF SUBFAMILY"/>
    <property type="match status" value="1"/>
</dbReference>
<feature type="domain" description="RNA polymerase sigma-70 region 2" evidence="5">
    <location>
        <begin position="33"/>
        <end position="97"/>
    </location>
</feature>
<comment type="caution">
    <text evidence="7">The sequence shown here is derived from an EMBL/GenBank/DDBJ whole genome shotgun (WGS) entry which is preliminary data.</text>
</comment>
<evidence type="ECO:0000259" key="6">
    <source>
        <dbReference type="Pfam" id="PF08281"/>
    </source>
</evidence>
<accession>A0A6N8KXM5</accession>
<dbReference type="InterPro" id="IPR039425">
    <property type="entry name" value="RNA_pol_sigma-70-like"/>
</dbReference>
<name>A0A6N8KXM5_9SPHI</name>
<dbReference type="InterPro" id="IPR007627">
    <property type="entry name" value="RNA_pol_sigma70_r2"/>
</dbReference>
<protein>
    <submittedName>
        <fullName evidence="7">Sigma-70 family RNA polymerase sigma factor</fullName>
    </submittedName>
</protein>
<dbReference type="InterPro" id="IPR013325">
    <property type="entry name" value="RNA_pol_sigma_r2"/>
</dbReference>
<evidence type="ECO:0000256" key="4">
    <source>
        <dbReference type="ARBA" id="ARBA00023163"/>
    </source>
</evidence>
<evidence type="ECO:0000256" key="3">
    <source>
        <dbReference type="ARBA" id="ARBA00023082"/>
    </source>
</evidence>
<dbReference type="Proteomes" id="UP000435036">
    <property type="component" value="Unassembled WGS sequence"/>
</dbReference>
<dbReference type="Pfam" id="PF04542">
    <property type="entry name" value="Sigma70_r2"/>
    <property type="match status" value="1"/>
</dbReference>
<proteinExistence type="inferred from homology"/>
<dbReference type="Gene3D" id="1.10.10.10">
    <property type="entry name" value="Winged helix-like DNA-binding domain superfamily/Winged helix DNA-binding domain"/>
    <property type="match status" value="1"/>
</dbReference>
<keyword evidence="3" id="KW-0731">Sigma factor</keyword>
<dbReference type="OrthoDB" id="659361at2"/>
<organism evidence="7 8">
    <name type="scientific">Sphingobacterium humi</name>
    <dbReference type="NCBI Taxonomy" id="1796905"/>
    <lineage>
        <taxon>Bacteria</taxon>
        <taxon>Pseudomonadati</taxon>
        <taxon>Bacteroidota</taxon>
        <taxon>Sphingobacteriia</taxon>
        <taxon>Sphingobacteriales</taxon>
        <taxon>Sphingobacteriaceae</taxon>
        <taxon>Sphingobacterium</taxon>
    </lineage>
</organism>
<keyword evidence="8" id="KW-1185">Reference proteome</keyword>
<dbReference type="AlphaFoldDB" id="A0A6N8KXM5"/>
<dbReference type="CDD" id="cd06171">
    <property type="entry name" value="Sigma70_r4"/>
    <property type="match status" value="1"/>
</dbReference>
<sequence>MTKKRPSSDHLPALLQAIALERDQQAYQKIFYHFYADLVRYSHSILEDLKSAEDVVSEVLLRLWLLEKKALAIQNLSFYLYRSVKNSSLNELKNLKRTQSLPLDFEVLDSQSPERLLISKEKIASIEEAIQMLPPKCKTVFSLLREQQLSYVEVAELLDISVNTVSRHLQLALQKLTDFLAKE</sequence>
<dbReference type="RefSeq" id="WP_160368569.1">
    <property type="nucleotide sequence ID" value="NZ_WSQA01000004.1"/>
</dbReference>
<feature type="domain" description="RNA polymerase sigma factor 70 region 4 type 2" evidence="6">
    <location>
        <begin position="125"/>
        <end position="176"/>
    </location>
</feature>
<evidence type="ECO:0000313" key="7">
    <source>
        <dbReference type="EMBL" id="MVZ61837.1"/>
    </source>
</evidence>
<dbReference type="GO" id="GO:0016987">
    <property type="term" value="F:sigma factor activity"/>
    <property type="evidence" value="ECO:0007669"/>
    <property type="project" value="UniProtKB-KW"/>
</dbReference>
<keyword evidence="2" id="KW-0805">Transcription regulation</keyword>
<dbReference type="InterPro" id="IPR036388">
    <property type="entry name" value="WH-like_DNA-bd_sf"/>
</dbReference>
<dbReference type="GO" id="GO:0003677">
    <property type="term" value="F:DNA binding"/>
    <property type="evidence" value="ECO:0007669"/>
    <property type="project" value="InterPro"/>
</dbReference>
<dbReference type="PANTHER" id="PTHR43133">
    <property type="entry name" value="RNA POLYMERASE ECF-TYPE SIGMA FACTO"/>
    <property type="match status" value="1"/>
</dbReference>
<dbReference type="Gene3D" id="1.10.1740.10">
    <property type="match status" value="1"/>
</dbReference>
<dbReference type="NCBIfam" id="TIGR02937">
    <property type="entry name" value="sigma70-ECF"/>
    <property type="match status" value="1"/>
</dbReference>
<dbReference type="SUPFAM" id="SSF88946">
    <property type="entry name" value="Sigma2 domain of RNA polymerase sigma factors"/>
    <property type="match status" value="1"/>
</dbReference>
<dbReference type="GO" id="GO:0006352">
    <property type="term" value="P:DNA-templated transcription initiation"/>
    <property type="evidence" value="ECO:0007669"/>
    <property type="project" value="InterPro"/>
</dbReference>
<dbReference type="InterPro" id="IPR014284">
    <property type="entry name" value="RNA_pol_sigma-70_dom"/>
</dbReference>
<dbReference type="Pfam" id="PF08281">
    <property type="entry name" value="Sigma70_r4_2"/>
    <property type="match status" value="1"/>
</dbReference>
<comment type="similarity">
    <text evidence="1">Belongs to the sigma-70 factor family. ECF subfamily.</text>
</comment>
<evidence type="ECO:0000256" key="1">
    <source>
        <dbReference type="ARBA" id="ARBA00010641"/>
    </source>
</evidence>
<keyword evidence="4" id="KW-0804">Transcription</keyword>
<evidence type="ECO:0000313" key="8">
    <source>
        <dbReference type="Proteomes" id="UP000435036"/>
    </source>
</evidence>
<gene>
    <name evidence="7" type="ORF">GQF63_07395</name>
</gene>
<evidence type="ECO:0000256" key="2">
    <source>
        <dbReference type="ARBA" id="ARBA00023015"/>
    </source>
</evidence>
<evidence type="ECO:0000259" key="5">
    <source>
        <dbReference type="Pfam" id="PF04542"/>
    </source>
</evidence>
<dbReference type="EMBL" id="WSQA01000004">
    <property type="protein sequence ID" value="MVZ61837.1"/>
    <property type="molecule type" value="Genomic_DNA"/>
</dbReference>
<dbReference type="SUPFAM" id="SSF88659">
    <property type="entry name" value="Sigma3 and sigma4 domains of RNA polymerase sigma factors"/>
    <property type="match status" value="1"/>
</dbReference>